<dbReference type="PANTHER" id="PTHR30473">
    <property type="entry name" value="PROTEIN PHOH"/>
    <property type="match status" value="1"/>
</dbReference>
<organism evidence="6 7">
    <name type="scientific">Candidatus Cryptobacteroides intestinavium</name>
    <dbReference type="NCBI Taxonomy" id="2840766"/>
    <lineage>
        <taxon>Bacteria</taxon>
        <taxon>Pseudomonadati</taxon>
        <taxon>Bacteroidota</taxon>
        <taxon>Bacteroidia</taxon>
        <taxon>Bacteroidales</taxon>
        <taxon>Candidatus Cryptobacteroides</taxon>
    </lineage>
</organism>
<dbReference type="GO" id="GO:0005829">
    <property type="term" value="C:cytosol"/>
    <property type="evidence" value="ECO:0007669"/>
    <property type="project" value="TreeGrafter"/>
</dbReference>
<dbReference type="Gene3D" id="3.40.50.1010">
    <property type="entry name" value="5'-nuclease"/>
    <property type="match status" value="1"/>
</dbReference>
<comment type="similarity">
    <text evidence="1">Belongs to the PhoH family.</text>
</comment>
<evidence type="ECO:0000256" key="1">
    <source>
        <dbReference type="ARBA" id="ARBA00010393"/>
    </source>
</evidence>
<dbReference type="InterPro" id="IPR029060">
    <property type="entry name" value="PIN-like_dom_sf"/>
</dbReference>
<evidence type="ECO:0000259" key="5">
    <source>
        <dbReference type="SMART" id="SM00670"/>
    </source>
</evidence>
<name>A0A9D9EPH5_9BACT</name>
<accession>A0A9D9EPH5</accession>
<dbReference type="InterPro" id="IPR051451">
    <property type="entry name" value="PhoH2-like"/>
</dbReference>
<evidence type="ECO:0000256" key="3">
    <source>
        <dbReference type="ARBA" id="ARBA00022840"/>
    </source>
</evidence>
<dbReference type="Gene3D" id="3.40.50.300">
    <property type="entry name" value="P-loop containing nucleotide triphosphate hydrolases"/>
    <property type="match status" value="1"/>
</dbReference>
<gene>
    <name evidence="6" type="ORF">IAC06_02090</name>
</gene>
<proteinExistence type="inferred from homology"/>
<dbReference type="CDD" id="cd09883">
    <property type="entry name" value="PIN_VapC_PhoHL-ATPase"/>
    <property type="match status" value="1"/>
</dbReference>
<comment type="similarity">
    <text evidence="4">In the N-terminal section; belongs to the PINc/VapC protein family.</text>
</comment>
<evidence type="ECO:0000313" key="7">
    <source>
        <dbReference type="Proteomes" id="UP000823661"/>
    </source>
</evidence>
<dbReference type="Pfam" id="PF13638">
    <property type="entry name" value="PIN_4"/>
    <property type="match status" value="1"/>
</dbReference>
<dbReference type="SMART" id="SM00670">
    <property type="entry name" value="PINc"/>
    <property type="match status" value="1"/>
</dbReference>
<dbReference type="FunFam" id="3.40.50.300:FF:000013">
    <property type="entry name" value="PhoH family ATPase"/>
    <property type="match status" value="1"/>
</dbReference>
<protein>
    <submittedName>
        <fullName evidence="6">PhoH family protein</fullName>
    </submittedName>
</protein>
<dbReference type="GO" id="GO:0005524">
    <property type="term" value="F:ATP binding"/>
    <property type="evidence" value="ECO:0007669"/>
    <property type="project" value="UniProtKB-KW"/>
</dbReference>
<evidence type="ECO:0000256" key="2">
    <source>
        <dbReference type="ARBA" id="ARBA00022741"/>
    </source>
</evidence>
<comment type="caution">
    <text evidence="6">The sequence shown here is derived from an EMBL/GenBank/DDBJ whole genome shotgun (WGS) entry which is preliminary data.</text>
</comment>
<dbReference type="InterPro" id="IPR003714">
    <property type="entry name" value="PhoH"/>
</dbReference>
<dbReference type="Proteomes" id="UP000823661">
    <property type="component" value="Unassembled WGS sequence"/>
</dbReference>
<dbReference type="InterPro" id="IPR027417">
    <property type="entry name" value="P-loop_NTPase"/>
</dbReference>
<dbReference type="InterPro" id="IPR002716">
    <property type="entry name" value="PIN_dom"/>
</dbReference>
<sequence>MTRYANVPDKGPGSKRPKIFVLDTNIILHDFKCIRHFQENDIVIPSAVIEELDKFKKGSDALSFNARNFMRELDRLTGSRMFGEHGVPIGKDKGNIKVELNHPFPHELRNLFQDDTQDHRILATAMWVRDSNPDRFVALVTKDINLRMKAKAVGMEAQDYLTDKIDEQRVEYTQNEVIVRENFNPAKCQELTYGRGWLAPEDVLDRPGAEGIHDRPVPNQLYRFRWGENGHEASSCARYDSHSGKIVLVKKQYAYGISPRNDEQKFALDACLNKDIKLVSLTGGAGTGKTLIALAAALEQERDYDQIILSRPTVILGNQEIGFLPGDEKAKMGPFIQPLMDNLNVIRNVFKPGSKQASRIDAMLKEEKLLITPLAYIRGRSLGNVYFIIDEAQNLTPHEIKTIITRAGEGTKMVFTGDLFQIDQPYLDIYSNGLTHLGEKMTGQPLFEHINLRKGERSELSDLASRLL</sequence>
<reference evidence="6" key="2">
    <citation type="journal article" date="2021" name="PeerJ">
        <title>Extensive microbial diversity within the chicken gut microbiome revealed by metagenomics and culture.</title>
        <authorList>
            <person name="Gilroy R."/>
            <person name="Ravi A."/>
            <person name="Getino M."/>
            <person name="Pursley I."/>
            <person name="Horton D.L."/>
            <person name="Alikhan N.F."/>
            <person name="Baker D."/>
            <person name="Gharbi K."/>
            <person name="Hall N."/>
            <person name="Watson M."/>
            <person name="Adriaenssens E.M."/>
            <person name="Foster-Nyarko E."/>
            <person name="Jarju S."/>
            <person name="Secka A."/>
            <person name="Antonio M."/>
            <person name="Oren A."/>
            <person name="Chaudhuri R.R."/>
            <person name="La Ragione R."/>
            <person name="Hildebrand F."/>
            <person name="Pallen M.J."/>
        </authorList>
    </citation>
    <scope>NUCLEOTIDE SEQUENCE</scope>
    <source>
        <strain evidence="6">B1-20833</strain>
    </source>
</reference>
<keyword evidence="3" id="KW-0067">ATP-binding</keyword>
<dbReference type="PANTHER" id="PTHR30473:SF2">
    <property type="entry name" value="PIN DOMAIN-CONTAINING PROTEIN"/>
    <property type="match status" value="1"/>
</dbReference>
<dbReference type="SUPFAM" id="SSF52540">
    <property type="entry name" value="P-loop containing nucleoside triphosphate hydrolases"/>
    <property type="match status" value="1"/>
</dbReference>
<keyword evidence="2" id="KW-0547">Nucleotide-binding</keyword>
<dbReference type="AlphaFoldDB" id="A0A9D9EPH5"/>
<evidence type="ECO:0000313" key="6">
    <source>
        <dbReference type="EMBL" id="MBO8451662.1"/>
    </source>
</evidence>
<dbReference type="SUPFAM" id="SSF88723">
    <property type="entry name" value="PIN domain-like"/>
    <property type="match status" value="1"/>
</dbReference>
<dbReference type="Pfam" id="PF02562">
    <property type="entry name" value="PhoH"/>
    <property type="match status" value="1"/>
</dbReference>
<reference evidence="6" key="1">
    <citation type="submission" date="2020-10" db="EMBL/GenBank/DDBJ databases">
        <authorList>
            <person name="Gilroy R."/>
        </authorList>
    </citation>
    <scope>NUCLEOTIDE SEQUENCE</scope>
    <source>
        <strain evidence="6">B1-20833</strain>
    </source>
</reference>
<evidence type="ECO:0000256" key="4">
    <source>
        <dbReference type="ARBA" id="ARBA00046345"/>
    </source>
</evidence>
<feature type="domain" description="PIN" evidence="5">
    <location>
        <begin position="18"/>
        <end position="148"/>
    </location>
</feature>
<dbReference type="EMBL" id="JADIMI010000018">
    <property type="protein sequence ID" value="MBO8451662.1"/>
    <property type="molecule type" value="Genomic_DNA"/>
</dbReference>